<feature type="coiled-coil region" evidence="5">
    <location>
        <begin position="157"/>
        <end position="210"/>
    </location>
</feature>
<dbReference type="GO" id="GO:0005730">
    <property type="term" value="C:nucleolus"/>
    <property type="evidence" value="ECO:0007669"/>
    <property type="project" value="UniProtKB-SubCell"/>
</dbReference>
<keyword evidence="4" id="KW-0539">Nucleus</keyword>
<comment type="caution">
    <text evidence="7">The sequence shown here is derived from an EMBL/GenBank/DDBJ whole genome shotgun (WGS) entry which is preliminary data.</text>
</comment>
<proteinExistence type="inferred from homology"/>
<comment type="subcellular location">
    <subcellularLocation>
        <location evidence="1">Nucleus</location>
        <location evidence="1">Nucleolus</location>
    </subcellularLocation>
</comment>
<feature type="region of interest" description="Disordered" evidence="6">
    <location>
        <begin position="358"/>
        <end position="415"/>
    </location>
</feature>
<dbReference type="Pfam" id="PF04615">
    <property type="entry name" value="Utp14"/>
    <property type="match status" value="1"/>
</dbReference>
<sequence length="733" mass="85213">MSAISDFYISDEDIDLKNDEKVVENILHPNKAHRKKKTQESRSKLQISNFTINNHKPIHADQDLILEPKTKHSKIKNKVEKSKKKTFTLPKPLEKPKADRVKRLVNYEKNRFLFDRWEAFVASNRAQAHQTFPLESVKKLKETVKSAVNFEKDLTYKSKLQLEIEKLNTEVEEYNIQEDVNENEEVTLTLKELKERRKELSKLRAHQRYKEAKLRRQNKIKSKKYHRLLRKEKIKQKLNEFEILQKTNPEEALKKLEEIEKARVLERFSLRHKGTSQWAKSKQVRAKYDKESRQMLAEQLQISKDLTQKKKVESDSEDDASETEQSLPSNTGENPWTRGPKVDQEVSEFLNSFKKFQSKLHKTKQDNEDNSTKNKDTDVQMNESLDNECLEETNDEIDIKKPKKKGKTEKQHKILPTNVLKKVQSSQDDKKNLKRSDKKLNLINKKKLEDVEDILTNVENKLKQRIEKGESKNARKARQVGQSQPIKKKKVTKKIDLSMPSQNKKQVIDEEMIEQPVNSNPQIDSSEMNGSIDALKTILNVETNSKSQIKDSTTDKVKPKTTNLVFTLPNLIVENDQEEDTNQVMIEAFEDDDIAKDFSKEKKAEVENDKPHDIDLNLPGWGSWAGTGIKLKKQRKRRRFIVKMPEVLPRRDDNKGSLIINEKAAVKIKSHLVSDVPFPFKTVKDYECSIRAPIGNSFVPEIAYRKYIKPAIQTKMGTIIEPVNTKVLMGVPN</sequence>
<dbReference type="PANTHER" id="PTHR14150">
    <property type="entry name" value="U3 SMALL NUCLEOLAR RNA-ASSOCIATED PROTEIN 14"/>
    <property type="match status" value="1"/>
</dbReference>
<organism evidence="7 8">
    <name type="scientific">Hypothenemus hampei</name>
    <name type="common">Coffee berry borer</name>
    <dbReference type="NCBI Taxonomy" id="57062"/>
    <lineage>
        <taxon>Eukaryota</taxon>
        <taxon>Metazoa</taxon>
        <taxon>Ecdysozoa</taxon>
        <taxon>Arthropoda</taxon>
        <taxon>Hexapoda</taxon>
        <taxon>Insecta</taxon>
        <taxon>Pterygota</taxon>
        <taxon>Neoptera</taxon>
        <taxon>Endopterygota</taxon>
        <taxon>Coleoptera</taxon>
        <taxon>Polyphaga</taxon>
        <taxon>Cucujiformia</taxon>
        <taxon>Curculionidae</taxon>
        <taxon>Scolytinae</taxon>
        <taxon>Hypothenemus</taxon>
    </lineage>
</organism>
<dbReference type="EMBL" id="JBDJPC010000012">
    <property type="protein sequence ID" value="KAL1489167.1"/>
    <property type="molecule type" value="Genomic_DNA"/>
</dbReference>
<evidence type="ECO:0000256" key="1">
    <source>
        <dbReference type="ARBA" id="ARBA00004604"/>
    </source>
</evidence>
<evidence type="ECO:0000256" key="6">
    <source>
        <dbReference type="SAM" id="MobiDB-lite"/>
    </source>
</evidence>
<evidence type="ECO:0000256" key="3">
    <source>
        <dbReference type="ARBA" id="ARBA00022553"/>
    </source>
</evidence>
<evidence type="ECO:0000256" key="5">
    <source>
        <dbReference type="SAM" id="Coils"/>
    </source>
</evidence>
<comment type="similarity">
    <text evidence="2">Belongs to the UTP14 family.</text>
</comment>
<feature type="region of interest" description="Disordered" evidence="6">
    <location>
        <begin position="470"/>
        <end position="493"/>
    </location>
</feature>
<name>A0ABD1E5F1_HYPHA</name>
<feature type="compositionally biased region" description="Acidic residues" evidence="6">
    <location>
        <begin position="385"/>
        <end position="396"/>
    </location>
</feature>
<gene>
    <name evidence="7" type="ORF">ABEB36_014106</name>
</gene>
<reference evidence="7 8" key="1">
    <citation type="submission" date="2024-05" db="EMBL/GenBank/DDBJ databases">
        <title>Genetic variation in Jamaican populations of the coffee berry borer (Hypothenemus hampei).</title>
        <authorList>
            <person name="Errbii M."/>
            <person name="Myrie A."/>
        </authorList>
    </citation>
    <scope>NUCLEOTIDE SEQUENCE [LARGE SCALE GENOMIC DNA]</scope>
    <source>
        <strain evidence="7">JA-Hopewell-2020-01-JO</strain>
        <tissue evidence="7">Whole body</tissue>
    </source>
</reference>
<dbReference type="AlphaFoldDB" id="A0ABD1E5F1"/>
<evidence type="ECO:0000256" key="4">
    <source>
        <dbReference type="ARBA" id="ARBA00023242"/>
    </source>
</evidence>
<feature type="compositionally biased region" description="Polar residues" evidence="6">
    <location>
        <begin position="323"/>
        <end position="334"/>
    </location>
</feature>
<feature type="region of interest" description="Disordered" evidence="6">
    <location>
        <begin position="301"/>
        <end position="344"/>
    </location>
</feature>
<accession>A0ABD1E5F1</accession>
<keyword evidence="3" id="KW-0597">Phosphoprotein</keyword>
<evidence type="ECO:0000313" key="7">
    <source>
        <dbReference type="EMBL" id="KAL1489167.1"/>
    </source>
</evidence>
<keyword evidence="5" id="KW-0175">Coiled coil</keyword>
<protein>
    <recommendedName>
        <fullName evidence="9">U3 small nucleolar RNA-associated protein 14 homolog A</fullName>
    </recommendedName>
</protein>
<keyword evidence="8" id="KW-1185">Reference proteome</keyword>
<evidence type="ECO:0000256" key="2">
    <source>
        <dbReference type="ARBA" id="ARBA00007774"/>
    </source>
</evidence>
<dbReference type="InterPro" id="IPR006709">
    <property type="entry name" value="SSU_processome_Utp14"/>
</dbReference>
<feature type="compositionally biased region" description="Basic and acidic residues" evidence="6">
    <location>
        <begin position="363"/>
        <end position="378"/>
    </location>
</feature>
<dbReference type="PANTHER" id="PTHR14150:SF12">
    <property type="entry name" value="U3 SMALL NUCLEOLAR RNA-ASSOCIATED PROTEIN 14 HOMOLOG A"/>
    <property type="match status" value="1"/>
</dbReference>
<evidence type="ECO:0000313" key="8">
    <source>
        <dbReference type="Proteomes" id="UP001566132"/>
    </source>
</evidence>
<evidence type="ECO:0008006" key="9">
    <source>
        <dbReference type="Google" id="ProtNLM"/>
    </source>
</evidence>
<dbReference type="Proteomes" id="UP001566132">
    <property type="component" value="Unassembled WGS sequence"/>
</dbReference>